<dbReference type="GO" id="GO:0005886">
    <property type="term" value="C:plasma membrane"/>
    <property type="evidence" value="ECO:0007669"/>
    <property type="project" value="UniProtKB-SubCell"/>
</dbReference>
<dbReference type="Pfam" id="PF00005">
    <property type="entry name" value="ABC_tran"/>
    <property type="match status" value="2"/>
</dbReference>
<dbReference type="EMBL" id="ABYI02000022">
    <property type="protein sequence ID" value="EEG73775.1"/>
    <property type="molecule type" value="Genomic_DNA"/>
</dbReference>
<keyword evidence="13" id="KW-1185">Reference proteome</keyword>
<keyword evidence="4" id="KW-1003">Cell membrane</keyword>
<keyword evidence="10" id="KW-0472">Membrane</keyword>
<evidence type="ECO:0000256" key="2">
    <source>
        <dbReference type="ARBA" id="ARBA00004533"/>
    </source>
</evidence>
<dbReference type="InterPro" id="IPR050107">
    <property type="entry name" value="ABC_carbohydrate_import_ATPase"/>
</dbReference>
<accession>C0C0W1</accession>
<evidence type="ECO:0000259" key="11">
    <source>
        <dbReference type="PROSITE" id="PS50893"/>
    </source>
</evidence>
<dbReference type="eggNOG" id="COG1129">
    <property type="taxonomic scope" value="Bacteria"/>
</dbReference>
<evidence type="ECO:0000256" key="10">
    <source>
        <dbReference type="ARBA" id="ARBA00023136"/>
    </source>
</evidence>
<evidence type="ECO:0000256" key="1">
    <source>
        <dbReference type="ARBA" id="ARBA00004202"/>
    </source>
</evidence>
<dbReference type="InterPro" id="IPR003593">
    <property type="entry name" value="AAA+_ATPase"/>
</dbReference>
<evidence type="ECO:0000256" key="3">
    <source>
        <dbReference type="ARBA" id="ARBA00022448"/>
    </source>
</evidence>
<reference evidence="12" key="1">
    <citation type="submission" date="2009-02" db="EMBL/GenBank/DDBJ databases">
        <authorList>
            <person name="Fulton L."/>
            <person name="Clifton S."/>
            <person name="Fulton B."/>
            <person name="Xu J."/>
            <person name="Minx P."/>
            <person name="Pepin K.H."/>
            <person name="Johnson M."/>
            <person name="Bhonagiri V."/>
            <person name="Nash W.E."/>
            <person name="Mardis E.R."/>
            <person name="Wilson R.K."/>
        </authorList>
    </citation>
    <scope>NUCLEOTIDE SEQUENCE [LARGE SCALE GENOMIC DNA]</scope>
    <source>
        <strain evidence="12">DSM 15053</strain>
    </source>
</reference>
<dbReference type="AlphaFoldDB" id="C0C0W1"/>
<dbReference type="Proteomes" id="UP000004893">
    <property type="component" value="Unassembled WGS sequence"/>
</dbReference>
<keyword evidence="7" id="KW-0547">Nucleotide-binding</keyword>
<protein>
    <submittedName>
        <fullName evidence="12">ABC transporter, ATP-binding protein</fullName>
    </submittedName>
</protein>
<dbReference type="PROSITE" id="PS00211">
    <property type="entry name" value="ABC_TRANSPORTER_1"/>
    <property type="match status" value="1"/>
</dbReference>
<keyword evidence="8 12" id="KW-0067">ATP-binding</keyword>
<evidence type="ECO:0000256" key="7">
    <source>
        <dbReference type="ARBA" id="ARBA00022741"/>
    </source>
</evidence>
<name>C0C0W1_9FIRM</name>
<sequence length="517" mass="58273">MQKFGKSCAVYEREERRVENIKMRVSGINKSFPGVKALDNIDFAVRKGTVHALCGENGAGKSTLMKIINGLYKPDSGQIFIDEKPVEIKNPIQAQSYGIAMIAQELNYVPEMSIEENLFLGRLPVNKIGKIDWRKVRKETLRFLEQEKLPYDPEQKLKTLTVSDIQMLEIIKAISNNADIVIMDEPTSAITNREVEVLFEKIAELKSRGVSIIYISHKMEEVFRIADDITVLRDGTVVETHPASELDLDTVIALMVGRKMENVYPKEEVPVGEPILEIKDLESRGVFKDINFYAKKGEIVGFAGLMGAGRTETMRAIFGLDPYDGGEIKVHGKPVHIKKVRDSINNKVVMLSEDRRRYGIVPIRSVMENASISSLDKFIYGGRSHPREEKKLVGEYFDKMNVKTPSLETAIQALSGGNQQKVLLAKWMLRDPDVLILDEPTRGIDVGAKFEIYRLMTELVKEGKTVIMVSSELPELIGMCDRIYVMNKGMITGCLNRDEFSQETIMRFATGTEKAEV</sequence>
<gene>
    <name evidence="12" type="ORF">CLOHYLEM_05780</name>
</gene>
<evidence type="ECO:0000256" key="5">
    <source>
        <dbReference type="ARBA" id="ARBA00022597"/>
    </source>
</evidence>
<evidence type="ECO:0000256" key="4">
    <source>
        <dbReference type="ARBA" id="ARBA00022475"/>
    </source>
</evidence>
<dbReference type="Gene3D" id="3.40.50.300">
    <property type="entry name" value="P-loop containing nucleotide triphosphate hydrolases"/>
    <property type="match status" value="2"/>
</dbReference>
<feature type="domain" description="ABC transporter" evidence="11">
    <location>
        <begin position="23"/>
        <end position="259"/>
    </location>
</feature>
<evidence type="ECO:0000256" key="6">
    <source>
        <dbReference type="ARBA" id="ARBA00022737"/>
    </source>
</evidence>
<dbReference type="PROSITE" id="PS50893">
    <property type="entry name" value="ABC_TRANSPORTER_2"/>
    <property type="match status" value="2"/>
</dbReference>
<dbReference type="HOGENOM" id="CLU_000604_92_3_9"/>
<evidence type="ECO:0000256" key="8">
    <source>
        <dbReference type="ARBA" id="ARBA00022840"/>
    </source>
</evidence>
<dbReference type="SMART" id="SM00382">
    <property type="entry name" value="AAA"/>
    <property type="match status" value="2"/>
</dbReference>
<feature type="domain" description="ABC transporter" evidence="11">
    <location>
        <begin position="258"/>
        <end position="513"/>
    </location>
</feature>
<keyword evidence="3" id="KW-0813">Transport</keyword>
<dbReference type="InterPro" id="IPR017871">
    <property type="entry name" value="ABC_transporter-like_CS"/>
</dbReference>
<keyword evidence="9" id="KW-1278">Translocase</keyword>
<dbReference type="PANTHER" id="PTHR43790:SF3">
    <property type="entry name" value="D-ALLOSE IMPORT ATP-BINDING PROTEIN ALSA-RELATED"/>
    <property type="match status" value="1"/>
</dbReference>
<proteinExistence type="predicted"/>
<dbReference type="FunFam" id="3.40.50.300:FF:000127">
    <property type="entry name" value="Ribose import ATP-binding protein RbsA"/>
    <property type="match status" value="1"/>
</dbReference>
<dbReference type="SUPFAM" id="SSF52540">
    <property type="entry name" value="P-loop containing nucleoside triphosphate hydrolases"/>
    <property type="match status" value="2"/>
</dbReference>
<comment type="caution">
    <text evidence="12">The sequence shown here is derived from an EMBL/GenBank/DDBJ whole genome shotgun (WGS) entry which is preliminary data.</text>
</comment>
<reference evidence="12" key="2">
    <citation type="submission" date="2013-06" db="EMBL/GenBank/DDBJ databases">
        <title>Draft genome sequence of Clostridium hylemonae (DSM 15053).</title>
        <authorList>
            <person name="Sudarsanam P."/>
            <person name="Ley R."/>
            <person name="Guruge J."/>
            <person name="Turnbaugh P.J."/>
            <person name="Mahowald M."/>
            <person name="Liep D."/>
            <person name="Gordon J."/>
        </authorList>
    </citation>
    <scope>NUCLEOTIDE SEQUENCE</scope>
    <source>
        <strain evidence="12">DSM 15053</strain>
    </source>
</reference>
<dbReference type="InterPro" id="IPR027417">
    <property type="entry name" value="P-loop_NTPase"/>
</dbReference>
<dbReference type="CDD" id="cd03215">
    <property type="entry name" value="ABC_Carb_Monos_II"/>
    <property type="match status" value="1"/>
</dbReference>
<dbReference type="GO" id="GO:0015749">
    <property type="term" value="P:monosaccharide transmembrane transport"/>
    <property type="evidence" value="ECO:0007669"/>
    <property type="project" value="UniProtKB-ARBA"/>
</dbReference>
<dbReference type="GO" id="GO:0016887">
    <property type="term" value="F:ATP hydrolysis activity"/>
    <property type="evidence" value="ECO:0007669"/>
    <property type="project" value="InterPro"/>
</dbReference>
<evidence type="ECO:0000313" key="12">
    <source>
        <dbReference type="EMBL" id="EEG73775.1"/>
    </source>
</evidence>
<dbReference type="CDD" id="cd03216">
    <property type="entry name" value="ABC_Carb_Monos_I"/>
    <property type="match status" value="1"/>
</dbReference>
<organism evidence="12 13">
    <name type="scientific">[Clostridium] hylemonae DSM 15053</name>
    <dbReference type="NCBI Taxonomy" id="553973"/>
    <lineage>
        <taxon>Bacteria</taxon>
        <taxon>Bacillati</taxon>
        <taxon>Bacillota</taxon>
        <taxon>Clostridia</taxon>
        <taxon>Lachnospirales</taxon>
        <taxon>Lachnospiraceae</taxon>
    </lineage>
</organism>
<comment type="subcellular location">
    <subcellularLocation>
        <location evidence="2">Cell inner membrane</location>
    </subcellularLocation>
    <subcellularLocation>
        <location evidence="1">Cell membrane</location>
        <topology evidence="1">Peripheral membrane protein</topology>
    </subcellularLocation>
</comment>
<dbReference type="FunFam" id="3.40.50.300:FF:000126">
    <property type="entry name" value="Galactose/methyl galactoside import ATP-binding protein MglA"/>
    <property type="match status" value="1"/>
</dbReference>
<keyword evidence="6" id="KW-0677">Repeat</keyword>
<keyword evidence="5" id="KW-0762">Sugar transport</keyword>
<dbReference type="GO" id="GO:0005524">
    <property type="term" value="F:ATP binding"/>
    <property type="evidence" value="ECO:0007669"/>
    <property type="project" value="UniProtKB-KW"/>
</dbReference>
<dbReference type="PANTHER" id="PTHR43790">
    <property type="entry name" value="CARBOHYDRATE TRANSPORT ATP-BINDING PROTEIN MG119-RELATED"/>
    <property type="match status" value="1"/>
</dbReference>
<dbReference type="InterPro" id="IPR003439">
    <property type="entry name" value="ABC_transporter-like_ATP-bd"/>
</dbReference>
<evidence type="ECO:0000313" key="13">
    <source>
        <dbReference type="Proteomes" id="UP000004893"/>
    </source>
</evidence>
<dbReference type="STRING" id="553973.CLOHYLEM_05780"/>
<evidence type="ECO:0000256" key="9">
    <source>
        <dbReference type="ARBA" id="ARBA00022967"/>
    </source>
</evidence>